<evidence type="ECO:0000313" key="2">
    <source>
        <dbReference type="EMBL" id="NMF59624.1"/>
    </source>
</evidence>
<dbReference type="Gene3D" id="6.10.10.120">
    <property type="entry name" value="Antitoxin ParD1-like"/>
    <property type="match status" value="1"/>
</dbReference>
<accession>A0ABX1LXY6</accession>
<proteinExistence type="predicted"/>
<gene>
    <name evidence="2" type="ORF">HC246_16765</name>
</gene>
<dbReference type="InterPro" id="IPR038296">
    <property type="entry name" value="ParD_sf"/>
</dbReference>
<protein>
    <submittedName>
        <fullName evidence="2">Type II toxin-antitoxin system ParD family antitoxin</fullName>
    </submittedName>
</protein>
<keyword evidence="1" id="KW-0175">Coiled coil</keyword>
<evidence type="ECO:0000256" key="1">
    <source>
        <dbReference type="SAM" id="Coils"/>
    </source>
</evidence>
<feature type="coiled-coil region" evidence="1">
    <location>
        <begin position="32"/>
        <end position="59"/>
    </location>
</feature>
<dbReference type="Proteomes" id="UP000738376">
    <property type="component" value="Unassembled WGS sequence"/>
</dbReference>
<dbReference type="Pfam" id="PF03693">
    <property type="entry name" value="ParD_antitoxin"/>
    <property type="match status" value="1"/>
</dbReference>
<dbReference type="InterPro" id="IPR022789">
    <property type="entry name" value="ParD"/>
</dbReference>
<reference evidence="2 3" key="1">
    <citation type="submission" date="2020-03" db="EMBL/GenBank/DDBJ databases">
        <title>Draft Genome Sequence of 2-Methylisoborneol Producing Pseudanabaena yagii Strain GIHE-NHR1 Isolated from North Han River in South Korea.</title>
        <authorList>
            <person name="Jeong J."/>
        </authorList>
    </citation>
    <scope>NUCLEOTIDE SEQUENCE [LARGE SCALE GENOMIC DNA]</scope>
    <source>
        <strain evidence="2 3">GIHE-NHR1</strain>
    </source>
</reference>
<evidence type="ECO:0000313" key="3">
    <source>
        <dbReference type="Proteomes" id="UP000738376"/>
    </source>
</evidence>
<comment type="caution">
    <text evidence="2">The sequence shown here is derived from an EMBL/GenBank/DDBJ whole genome shotgun (WGS) entry which is preliminary data.</text>
</comment>
<organism evidence="2 3">
    <name type="scientific">Pseudanabaena yagii GIHE-NHR1</name>
    <dbReference type="NCBI Taxonomy" id="2722753"/>
    <lineage>
        <taxon>Bacteria</taxon>
        <taxon>Bacillati</taxon>
        <taxon>Cyanobacteriota</taxon>
        <taxon>Cyanophyceae</taxon>
        <taxon>Pseudanabaenales</taxon>
        <taxon>Pseudanabaenaceae</taxon>
        <taxon>Pseudanabaena</taxon>
        <taxon>Pseudanabaena yagii</taxon>
    </lineage>
</organism>
<sequence>MQIALKPEQEKFIRDKLKDGKYQSIDNLLTFAFQLVEEYESKQQKLSELRAKIAEGKDQIKQGNVIDGELVFQQLQENLDCIIQD</sequence>
<name>A0ABX1LXY6_9CYAN</name>
<dbReference type="RefSeq" id="WP_169364376.1">
    <property type="nucleotide sequence ID" value="NZ_JAAVJL010000001.1"/>
</dbReference>
<keyword evidence="3" id="KW-1185">Reference proteome</keyword>
<dbReference type="EMBL" id="JAAVJL010000001">
    <property type="protein sequence ID" value="NMF59624.1"/>
    <property type="molecule type" value="Genomic_DNA"/>
</dbReference>